<dbReference type="Proteomes" id="UP000319700">
    <property type="component" value="Unassembled WGS sequence"/>
</dbReference>
<reference evidence="2 3" key="1">
    <citation type="journal article" date="2019" name="Environ. Microbiol.">
        <title>Species interactions and distinct microbial communities in high Arctic permafrost affected cryosols are associated with the CH4 and CO2 gas fluxes.</title>
        <authorList>
            <person name="Altshuler I."/>
            <person name="Hamel J."/>
            <person name="Turney S."/>
            <person name="Magnuson E."/>
            <person name="Levesque R."/>
            <person name="Greer C."/>
            <person name="Whyte L.G."/>
        </authorList>
    </citation>
    <scope>NUCLEOTIDE SEQUENCE [LARGE SCALE GENOMIC DNA]</scope>
    <source>
        <strain evidence="2 3">42</strain>
    </source>
</reference>
<proteinExistence type="predicted"/>
<dbReference type="RefSeq" id="WP_140507682.1">
    <property type="nucleotide sequence ID" value="NZ_RCZH01000007.1"/>
</dbReference>
<dbReference type="InterPro" id="IPR022409">
    <property type="entry name" value="PKD/Chitinase_dom"/>
</dbReference>
<dbReference type="EMBL" id="RCZH01000007">
    <property type="protein sequence ID" value="TPG40253.1"/>
    <property type="molecule type" value="Genomic_DNA"/>
</dbReference>
<sequence length="1225" mass="132503">MITYEGCSTISDANGKLLFYTDGYRVWNKNHQMMPNGTDLLGDSSSTQSGIIIPKPNTPGIYYIFTVPALAGPDGLRYSEVDLSLNGGLGDVTSKKNILLYTPSCEKLTAIKNAAGDGYWVLSHGFGNNRFMAYSIKANGVNLTPIVSNAGSIIDSVDGDRSGSIGYLKISPNGDKVISSNRNLNVELFDFDNATGIVSNPVVILSNSWPNYGAEFSPSGNIAYVTTKDGDLLQFDLRASNIASTATTLHSNYKNFDPHIVSALQLAPDGKIYGALFAERYVSVINNPDVLGVGSDFVAQRLFLGNDATSISGLPQFIQSYFNVGINVLNNCLGENTTFSLSGNKSITSATWDFGDGTTSTDINPTHTYLADGAFTVSVTATSPGGTSSKTRDIIISKVPTATKPKDILACDDNNDGIYTFDLTIQNTAILNGQDPNLYKVNYFANNIAITTPTAYANKVAYQKEIITAEISNSANGRCKSSTSFAIDVFDSPLPETAAAIVDLTSCDNTSVGTDNDGRIAFDLTQRAPAILKGQLATQFSISYYKDAGFTQPIITPTTYQNTISTETIFVKVANKENPDCIATTSFKIAVLALPVITAIANLKQCDDDVDGFSIFNLEEAISKITTNASNETIAFFKTIADAQNNTNSISNTTTYTNAIVSNDAVYVRVSNANACFRIARLNLIVSTTQIPSSFSKSFTQCDDVASGTNTDGIAIFDFSSVTNQIQSIFPSGQLLDITYYKNLNDALAEKNTITDISNYSNVGYPNSQKIYVRVDSKVNNDCLGLGGYITLNVEAIPISKSLIETKCDDNQDGLFAFDTSTIESRILNGLTNVSLSYLDQNNNPLSSPLPNPFVTGSQTIKVKITNNTASACSYDTTIAFVVDRLPQAFPVSPTLTTFCDDEIDPVLQDGKYPFDTAALQDNILGNQTGMIVKYYDANGNALPSPLPNPFVSAKQDVKVEVINPVNQNCTATTIIPFKVNSVPSIQLTGDELVCSDLPTFTKIINAGLIDETQKANYTYTWTLDGNIIVGANQYDLTVNKKGIYKVETTNNNGCSRTRTITVNASDKATVKVDIVDLSEENSITILATGAGNYVFSLDNEFEEYQDSNVFQNVPSGIHTVYVKDLNGCGVVTKEIAVLGIPTFFTPNQDGSNDTWNLKGVNSVFNAKTTIQIFDRYGKLLKEINPMGEGWDGTYVGQQMPASDYWYSIRLEDGRIFKGHFSLKR</sequence>
<dbReference type="CDD" id="cd00146">
    <property type="entry name" value="PKD"/>
    <property type="match status" value="1"/>
</dbReference>
<evidence type="ECO:0000259" key="1">
    <source>
        <dbReference type="PROSITE" id="PS50093"/>
    </source>
</evidence>
<dbReference type="SMART" id="SM00089">
    <property type="entry name" value="PKD"/>
    <property type="match status" value="1"/>
</dbReference>
<dbReference type="InterPro" id="IPR013783">
    <property type="entry name" value="Ig-like_fold"/>
</dbReference>
<dbReference type="PROSITE" id="PS50093">
    <property type="entry name" value="PKD"/>
    <property type="match status" value="1"/>
</dbReference>
<dbReference type="SUPFAM" id="SSF50969">
    <property type="entry name" value="YVTN repeat-like/Quinoprotein amine dehydrogenase"/>
    <property type="match status" value="1"/>
</dbReference>
<dbReference type="Gene3D" id="2.60.40.10">
    <property type="entry name" value="Immunoglobulins"/>
    <property type="match status" value="1"/>
</dbReference>
<dbReference type="AlphaFoldDB" id="A0A502ER37"/>
<evidence type="ECO:0000313" key="2">
    <source>
        <dbReference type="EMBL" id="TPG40253.1"/>
    </source>
</evidence>
<dbReference type="Pfam" id="PF18911">
    <property type="entry name" value="PKD_4"/>
    <property type="match status" value="1"/>
</dbReference>
<keyword evidence="3" id="KW-1185">Reference proteome</keyword>
<gene>
    <name evidence="2" type="ORF">EAH81_13250</name>
</gene>
<feature type="domain" description="PKD" evidence="1">
    <location>
        <begin position="334"/>
        <end position="403"/>
    </location>
</feature>
<dbReference type="InterPro" id="IPR026341">
    <property type="entry name" value="T9SS_type_B"/>
</dbReference>
<dbReference type="InterPro" id="IPR000601">
    <property type="entry name" value="PKD_dom"/>
</dbReference>
<protein>
    <submittedName>
        <fullName evidence="2">PKD domain-containing protein</fullName>
    </submittedName>
</protein>
<dbReference type="Pfam" id="PF13585">
    <property type="entry name" value="CHU_C"/>
    <property type="match status" value="1"/>
</dbReference>
<organism evidence="2 3">
    <name type="scientific">Flavobacterium pectinovorum</name>
    <dbReference type="NCBI Taxonomy" id="29533"/>
    <lineage>
        <taxon>Bacteria</taxon>
        <taxon>Pseudomonadati</taxon>
        <taxon>Bacteroidota</taxon>
        <taxon>Flavobacteriia</taxon>
        <taxon>Flavobacteriales</taxon>
        <taxon>Flavobacteriaceae</taxon>
        <taxon>Flavobacterium</taxon>
    </lineage>
</organism>
<accession>A0A502ER37</accession>
<dbReference type="InterPro" id="IPR035986">
    <property type="entry name" value="PKD_dom_sf"/>
</dbReference>
<name>A0A502ER37_9FLAO</name>
<dbReference type="SUPFAM" id="SSF49299">
    <property type="entry name" value="PKD domain"/>
    <property type="match status" value="1"/>
</dbReference>
<dbReference type="OrthoDB" id="9765926at2"/>
<evidence type="ECO:0000313" key="3">
    <source>
        <dbReference type="Proteomes" id="UP000319700"/>
    </source>
</evidence>
<comment type="caution">
    <text evidence="2">The sequence shown here is derived from an EMBL/GenBank/DDBJ whole genome shotgun (WGS) entry which is preliminary data.</text>
</comment>
<dbReference type="InterPro" id="IPR011044">
    <property type="entry name" value="Quino_amine_DH_bsu"/>
</dbReference>
<dbReference type="NCBIfam" id="TIGR04131">
    <property type="entry name" value="Bac_Flav_CTERM"/>
    <property type="match status" value="1"/>
</dbReference>